<keyword evidence="2" id="KW-1185">Reference proteome</keyword>
<dbReference type="InterPro" id="IPR029063">
    <property type="entry name" value="SAM-dependent_MTases_sf"/>
</dbReference>
<accession>A0A3P7ISR1</accession>
<dbReference type="OrthoDB" id="1723750at2759"/>
<name>A0A3P7ISR1_STRVU</name>
<organism evidence="1 2">
    <name type="scientific">Strongylus vulgaris</name>
    <name type="common">Blood worm</name>
    <dbReference type="NCBI Taxonomy" id="40348"/>
    <lineage>
        <taxon>Eukaryota</taxon>
        <taxon>Metazoa</taxon>
        <taxon>Ecdysozoa</taxon>
        <taxon>Nematoda</taxon>
        <taxon>Chromadorea</taxon>
        <taxon>Rhabditida</taxon>
        <taxon>Rhabditina</taxon>
        <taxon>Rhabditomorpha</taxon>
        <taxon>Strongyloidea</taxon>
        <taxon>Strongylidae</taxon>
        <taxon>Strongylus</taxon>
    </lineage>
</organism>
<gene>
    <name evidence="1" type="ORF">SVUK_LOCUS3552</name>
</gene>
<reference evidence="1 2" key="1">
    <citation type="submission" date="2018-11" db="EMBL/GenBank/DDBJ databases">
        <authorList>
            <consortium name="Pathogen Informatics"/>
        </authorList>
    </citation>
    <scope>NUCLEOTIDE SEQUENCE [LARGE SCALE GENOMIC DNA]</scope>
</reference>
<proteinExistence type="predicted"/>
<evidence type="ECO:0000313" key="2">
    <source>
        <dbReference type="Proteomes" id="UP000270094"/>
    </source>
</evidence>
<evidence type="ECO:0000313" key="1">
    <source>
        <dbReference type="EMBL" id="VDM68554.1"/>
    </source>
</evidence>
<dbReference type="Proteomes" id="UP000270094">
    <property type="component" value="Unassembled WGS sequence"/>
</dbReference>
<protein>
    <submittedName>
        <fullName evidence="1">Uncharacterized protein</fullName>
    </submittedName>
</protein>
<dbReference type="EMBL" id="UYYB01009195">
    <property type="protein sequence ID" value="VDM68554.1"/>
    <property type="molecule type" value="Genomic_DNA"/>
</dbReference>
<dbReference type="SUPFAM" id="SSF53335">
    <property type="entry name" value="S-adenosyl-L-methionine-dependent methyltransferases"/>
    <property type="match status" value="1"/>
</dbReference>
<dbReference type="AlphaFoldDB" id="A0A3P7ISR1"/>
<sequence>MGTLVVRSLLDHKIHNLQNYRLVSQLACLLCTLMRMELLILRFTVRLSKTSLQMYCKPTLRRNAIPENKCKFSSGNLAELKKSLGGKRFDVILAPELLNRSEDEFEMIHQILDEALSHNGICLLSTPSHYFTVDSSLTSFLDIVKRHRQFDVIERWSSPRTDVVQRKIVQLTRSLC</sequence>